<accession>A0A2U9B5M6</accession>
<keyword evidence="2" id="KW-1185">Reference proteome</keyword>
<sequence length="132" mass="14993">MAQYVTTPSPGPLRGSGLLEESPQAINQPKLQDKVERPLNQVVMVGTVEALGAFSLELDRKLPKEVQGAISYHREYLLFLRQAFQEELVVAWERKLPKCQVWVCLDFTKVDWCQDKGLVDVEFCQGCQRALT</sequence>
<protein>
    <submittedName>
        <fullName evidence="1">Uncharacterized protein</fullName>
    </submittedName>
</protein>
<dbReference type="EMBL" id="CP026245">
    <property type="protein sequence ID" value="AWO99048.1"/>
    <property type="molecule type" value="Genomic_DNA"/>
</dbReference>
<dbReference type="Proteomes" id="UP000246464">
    <property type="component" value="Chromosome 3"/>
</dbReference>
<dbReference type="AlphaFoldDB" id="A0A2U9B5M6"/>
<name>A0A2U9B5M6_SCOMX</name>
<organism evidence="1 2">
    <name type="scientific">Scophthalmus maximus</name>
    <name type="common">Turbot</name>
    <name type="synonym">Psetta maxima</name>
    <dbReference type="NCBI Taxonomy" id="52904"/>
    <lineage>
        <taxon>Eukaryota</taxon>
        <taxon>Metazoa</taxon>
        <taxon>Chordata</taxon>
        <taxon>Craniata</taxon>
        <taxon>Vertebrata</taxon>
        <taxon>Euteleostomi</taxon>
        <taxon>Actinopterygii</taxon>
        <taxon>Neopterygii</taxon>
        <taxon>Teleostei</taxon>
        <taxon>Neoteleostei</taxon>
        <taxon>Acanthomorphata</taxon>
        <taxon>Carangaria</taxon>
        <taxon>Pleuronectiformes</taxon>
        <taxon>Pleuronectoidei</taxon>
        <taxon>Scophthalmidae</taxon>
        <taxon>Scophthalmus</taxon>
    </lineage>
</organism>
<proteinExistence type="predicted"/>
<reference evidence="1 2" key="1">
    <citation type="submission" date="2017-12" db="EMBL/GenBank/DDBJ databases">
        <title>Integrating genomic resources of turbot (Scophthalmus maximus) in depth evaluation of genetic and physical mapping variation across individuals.</title>
        <authorList>
            <person name="Martinez P."/>
        </authorList>
    </citation>
    <scope>NUCLEOTIDE SEQUENCE [LARGE SCALE GENOMIC DNA]</scope>
</reference>
<evidence type="ECO:0000313" key="2">
    <source>
        <dbReference type="Proteomes" id="UP000246464"/>
    </source>
</evidence>
<evidence type="ECO:0000313" key="1">
    <source>
        <dbReference type="EMBL" id="AWO99048.1"/>
    </source>
</evidence>
<gene>
    <name evidence="1" type="ORF">SMAX5B_013312</name>
</gene>